<dbReference type="InterPro" id="IPR000719">
    <property type="entry name" value="Prot_kinase_dom"/>
</dbReference>
<protein>
    <recommendedName>
        <fullName evidence="1">Protein kinase domain-containing protein</fullName>
    </recommendedName>
</protein>
<accession>A0A444Z1H5</accession>
<reference evidence="2 3" key="1">
    <citation type="submission" date="2019-01" db="EMBL/GenBank/DDBJ databases">
        <title>Sequencing of cultivated peanut Arachis hypogaea provides insights into genome evolution and oil improvement.</title>
        <authorList>
            <person name="Chen X."/>
        </authorList>
    </citation>
    <scope>NUCLEOTIDE SEQUENCE [LARGE SCALE GENOMIC DNA]</scope>
    <source>
        <strain evidence="3">cv. Fuhuasheng</strain>
        <tissue evidence="2">Leaves</tissue>
    </source>
</reference>
<evidence type="ECO:0000259" key="1">
    <source>
        <dbReference type="PROSITE" id="PS50011"/>
    </source>
</evidence>
<dbReference type="SUPFAM" id="SSF56112">
    <property type="entry name" value="Protein kinase-like (PK-like)"/>
    <property type="match status" value="1"/>
</dbReference>
<dbReference type="Gene3D" id="1.10.510.10">
    <property type="entry name" value="Transferase(Phosphotransferase) domain 1"/>
    <property type="match status" value="1"/>
</dbReference>
<dbReference type="PROSITE" id="PS00108">
    <property type="entry name" value="PROTEIN_KINASE_ST"/>
    <property type="match status" value="1"/>
</dbReference>
<dbReference type="STRING" id="3818.A0A444Z1H5"/>
<dbReference type="EMBL" id="SDMP01000015">
    <property type="protein sequence ID" value="RYR07914.1"/>
    <property type="molecule type" value="Genomic_DNA"/>
</dbReference>
<gene>
    <name evidence="2" type="ORF">Ahy_B05g075412</name>
</gene>
<dbReference type="GO" id="GO:0007165">
    <property type="term" value="P:signal transduction"/>
    <property type="evidence" value="ECO:0007669"/>
    <property type="project" value="TreeGrafter"/>
</dbReference>
<dbReference type="GO" id="GO:0004672">
    <property type="term" value="F:protein kinase activity"/>
    <property type="evidence" value="ECO:0007669"/>
    <property type="project" value="InterPro"/>
</dbReference>
<dbReference type="InterPro" id="IPR008271">
    <property type="entry name" value="Ser/Thr_kinase_AS"/>
</dbReference>
<evidence type="ECO:0000313" key="3">
    <source>
        <dbReference type="Proteomes" id="UP000289738"/>
    </source>
</evidence>
<sequence>MALDTARGINHLHNCTPVIVHRDLKSLNLLVDKNWVVKLCDFGLSRMKHITFLSSRLTAGTVSCHNPYF</sequence>
<dbReference type="PANTHER" id="PTHR23257">
    <property type="entry name" value="SERINE-THREONINE PROTEIN KINASE"/>
    <property type="match status" value="1"/>
</dbReference>
<dbReference type="GO" id="GO:0005737">
    <property type="term" value="C:cytoplasm"/>
    <property type="evidence" value="ECO:0007669"/>
    <property type="project" value="TreeGrafter"/>
</dbReference>
<dbReference type="InterPro" id="IPR050167">
    <property type="entry name" value="Ser_Thr_protein_kinase"/>
</dbReference>
<comment type="caution">
    <text evidence="2">The sequence shown here is derived from an EMBL/GenBank/DDBJ whole genome shotgun (WGS) entry which is preliminary data.</text>
</comment>
<proteinExistence type="predicted"/>
<dbReference type="Proteomes" id="UP000289738">
    <property type="component" value="Chromosome B05"/>
</dbReference>
<dbReference type="PROSITE" id="PS50011">
    <property type="entry name" value="PROTEIN_KINASE_DOM"/>
    <property type="match status" value="1"/>
</dbReference>
<name>A0A444Z1H5_ARAHY</name>
<keyword evidence="3" id="KW-1185">Reference proteome</keyword>
<dbReference type="GO" id="GO:0005524">
    <property type="term" value="F:ATP binding"/>
    <property type="evidence" value="ECO:0007669"/>
    <property type="project" value="InterPro"/>
</dbReference>
<organism evidence="2 3">
    <name type="scientific">Arachis hypogaea</name>
    <name type="common">Peanut</name>
    <dbReference type="NCBI Taxonomy" id="3818"/>
    <lineage>
        <taxon>Eukaryota</taxon>
        <taxon>Viridiplantae</taxon>
        <taxon>Streptophyta</taxon>
        <taxon>Embryophyta</taxon>
        <taxon>Tracheophyta</taxon>
        <taxon>Spermatophyta</taxon>
        <taxon>Magnoliopsida</taxon>
        <taxon>eudicotyledons</taxon>
        <taxon>Gunneridae</taxon>
        <taxon>Pentapetalae</taxon>
        <taxon>rosids</taxon>
        <taxon>fabids</taxon>
        <taxon>Fabales</taxon>
        <taxon>Fabaceae</taxon>
        <taxon>Papilionoideae</taxon>
        <taxon>50 kb inversion clade</taxon>
        <taxon>dalbergioids sensu lato</taxon>
        <taxon>Dalbergieae</taxon>
        <taxon>Pterocarpus clade</taxon>
        <taxon>Arachis</taxon>
    </lineage>
</organism>
<dbReference type="AlphaFoldDB" id="A0A444Z1H5"/>
<dbReference type="Pfam" id="PF00069">
    <property type="entry name" value="Pkinase"/>
    <property type="match status" value="1"/>
</dbReference>
<feature type="domain" description="Protein kinase" evidence="1">
    <location>
        <begin position="1"/>
        <end position="69"/>
    </location>
</feature>
<evidence type="ECO:0000313" key="2">
    <source>
        <dbReference type="EMBL" id="RYR07914.1"/>
    </source>
</evidence>
<dbReference type="PANTHER" id="PTHR23257:SF978">
    <property type="entry name" value="PROTEIN KINASE FAMILY PROTEIN"/>
    <property type="match status" value="1"/>
</dbReference>
<dbReference type="InterPro" id="IPR011009">
    <property type="entry name" value="Kinase-like_dom_sf"/>
</dbReference>